<dbReference type="SMART" id="SM00507">
    <property type="entry name" value="HNHc"/>
    <property type="match status" value="1"/>
</dbReference>
<dbReference type="RefSeq" id="WP_183500647.1">
    <property type="nucleotide sequence ID" value="NZ_BAABCO010000003.1"/>
</dbReference>
<name>A0AA40SRY0_9MICO</name>
<dbReference type="InterPro" id="IPR003870">
    <property type="entry name" value="DUF222"/>
</dbReference>
<gene>
    <name evidence="3" type="ORF">BKA10_002926</name>
</gene>
<proteinExistence type="predicted"/>
<sequence length="470" mass="50563">MNDIVAELQGVERALAAVACDAVAGDALRALRDDDLLRVMSAAGDVLRRAEAVLIASTAHTEERSEAGVEIKLTTRYGCRNTNELVQRATLVSAQRAAEVVRSAHAVQQHTIFSSGELAPAQFPHLREALSAGVIGLDGMSAIVSTLRGPAAVAGHEATLAADIELAAAARGDGDRPKQTAEELRIMAKVWSAFLDPDGVEPTETRALRRRGLRIGRLRDGLVPTDGNLLPEVAAQFLVILDSINNPRADVPGPRFSEPGSDEHAADVGDRRTAAQKRHDALATLLNKAAEFGGFPDVGGTPPTLVVSVREEDLVAGTGHAFVRIGDAEEPVPIGVARHYACIGNIQRTVFDGAGRIVGLSITGRIFNAVQRRAIIARDGTCIIPGCNVPACWAEIHHVVPAAEGGPTDTCNGVPICWWHHRHIDDGQWQIRMRDGVPEVRGPSWWDPHRLWRRASKSSLRLRDQVVMQQ</sequence>
<dbReference type="EMBL" id="JACIFH010000001">
    <property type="protein sequence ID" value="MBB4141132.1"/>
    <property type="molecule type" value="Genomic_DNA"/>
</dbReference>
<dbReference type="Proteomes" id="UP000549113">
    <property type="component" value="Unassembled WGS sequence"/>
</dbReference>
<organism evidence="3 4">
    <name type="scientific">Microbacterium invictum</name>
    <dbReference type="NCBI Taxonomy" id="515415"/>
    <lineage>
        <taxon>Bacteria</taxon>
        <taxon>Bacillati</taxon>
        <taxon>Actinomycetota</taxon>
        <taxon>Actinomycetes</taxon>
        <taxon>Micrococcales</taxon>
        <taxon>Microbacteriaceae</taxon>
        <taxon>Microbacterium</taxon>
    </lineage>
</organism>
<accession>A0AA40SRY0</accession>
<evidence type="ECO:0000256" key="1">
    <source>
        <dbReference type="SAM" id="MobiDB-lite"/>
    </source>
</evidence>
<evidence type="ECO:0000313" key="4">
    <source>
        <dbReference type="Proteomes" id="UP000549113"/>
    </source>
</evidence>
<dbReference type="AlphaFoldDB" id="A0AA40SRY0"/>
<feature type="domain" description="HNH nuclease" evidence="2">
    <location>
        <begin position="370"/>
        <end position="422"/>
    </location>
</feature>
<evidence type="ECO:0000259" key="2">
    <source>
        <dbReference type="SMART" id="SM00507"/>
    </source>
</evidence>
<keyword evidence="4" id="KW-1185">Reference proteome</keyword>
<dbReference type="InterPro" id="IPR003615">
    <property type="entry name" value="HNH_nuc"/>
</dbReference>
<comment type="caution">
    <text evidence="3">The sequence shown here is derived from an EMBL/GenBank/DDBJ whole genome shotgun (WGS) entry which is preliminary data.</text>
</comment>
<evidence type="ECO:0000313" key="3">
    <source>
        <dbReference type="EMBL" id="MBB4141132.1"/>
    </source>
</evidence>
<feature type="compositionally biased region" description="Basic and acidic residues" evidence="1">
    <location>
        <begin position="261"/>
        <end position="271"/>
    </location>
</feature>
<dbReference type="CDD" id="cd00085">
    <property type="entry name" value="HNHc"/>
    <property type="match status" value="1"/>
</dbReference>
<feature type="region of interest" description="Disordered" evidence="1">
    <location>
        <begin position="252"/>
        <end position="271"/>
    </location>
</feature>
<dbReference type="Gene3D" id="1.10.30.50">
    <property type="match status" value="1"/>
</dbReference>
<dbReference type="Pfam" id="PF02720">
    <property type="entry name" value="DUF222"/>
    <property type="match status" value="1"/>
</dbReference>
<protein>
    <recommendedName>
        <fullName evidence="2">HNH nuclease domain-containing protein</fullName>
    </recommendedName>
</protein>
<reference evidence="3 4" key="1">
    <citation type="submission" date="2020-08" db="EMBL/GenBank/DDBJ databases">
        <title>Sequencing the genomes of 1000 actinobacteria strains.</title>
        <authorList>
            <person name="Klenk H.-P."/>
        </authorList>
    </citation>
    <scope>NUCLEOTIDE SEQUENCE [LARGE SCALE GENOMIC DNA]</scope>
    <source>
        <strain evidence="3 4">DSM 19600</strain>
    </source>
</reference>